<dbReference type="RefSeq" id="WP_062501030.1">
    <property type="nucleotide sequence ID" value="NZ_MXAN01000090.1"/>
</dbReference>
<dbReference type="Gene3D" id="3.10.450.50">
    <property type="match status" value="1"/>
</dbReference>
<accession>A0A1V4GNA2</accession>
<gene>
    <name evidence="3" type="ORF">B5J94_11840</name>
    <name evidence="4" type="ORF">NCTC7911_01813</name>
</gene>
<dbReference type="InterPro" id="IPR024267">
    <property type="entry name" value="DUF4878"/>
</dbReference>
<proteinExistence type="predicted"/>
<evidence type="ECO:0000313" key="4">
    <source>
        <dbReference type="EMBL" id="STZ00416.1"/>
    </source>
</evidence>
<feature type="chain" id="PRO_5044566785" evidence="1">
    <location>
        <begin position="21"/>
        <end position="134"/>
    </location>
</feature>
<dbReference type="Pfam" id="PF12870">
    <property type="entry name" value="DUF4878"/>
    <property type="match status" value="1"/>
</dbReference>
<dbReference type="PROSITE" id="PS51257">
    <property type="entry name" value="PROKAR_LIPOPROTEIN"/>
    <property type="match status" value="1"/>
</dbReference>
<reference evidence="3" key="2">
    <citation type="submission" date="2017-03" db="EMBL/GenBank/DDBJ databases">
        <authorList>
            <person name="Afonso C.L."/>
            <person name="Miller P.J."/>
            <person name="Scott M.A."/>
            <person name="Spackman E."/>
            <person name="Goraichik I."/>
            <person name="Dimitrov K.M."/>
            <person name="Suarez D.L."/>
            <person name="Swayne D.E."/>
        </authorList>
    </citation>
    <scope>NUCLEOTIDE SEQUENCE</scope>
    <source>
        <strain evidence="3">CCUG 4441</strain>
    </source>
</reference>
<reference evidence="4 6" key="3">
    <citation type="submission" date="2018-06" db="EMBL/GenBank/DDBJ databases">
        <authorList>
            <consortium name="Pathogen Informatics"/>
            <person name="Doyle S."/>
        </authorList>
    </citation>
    <scope>NUCLEOTIDE SEQUENCE [LARGE SCALE GENOMIC DNA]</scope>
    <source>
        <strain evidence="4 6">NCTC7911</strain>
    </source>
</reference>
<evidence type="ECO:0000259" key="2">
    <source>
        <dbReference type="Pfam" id="PF12870"/>
    </source>
</evidence>
<sequence>MKLVKFVAIALLGIALIACGGGNKPENVAKKFIEYGYKGDVDNMIKLINMPENAKKDGTQEIVSGKLKQAAIKSKEESDRKGGLKEVVVESSQIDEPNGTGRVKIVVHFKNDGSKSQTENVRVIRSGKEWKVNL</sequence>
<dbReference type="Proteomes" id="UP000254107">
    <property type="component" value="Unassembled WGS sequence"/>
</dbReference>
<dbReference type="GeneID" id="302270378"/>
<keyword evidence="6" id="KW-1185">Reference proteome</keyword>
<evidence type="ECO:0000313" key="5">
    <source>
        <dbReference type="Proteomes" id="UP000191025"/>
    </source>
</evidence>
<feature type="signal peptide" evidence="1">
    <location>
        <begin position="1"/>
        <end position="20"/>
    </location>
</feature>
<dbReference type="AlphaFoldDB" id="A0A1V4GNA2"/>
<dbReference type="EMBL" id="MXAN01000090">
    <property type="protein sequence ID" value="OPH34139.1"/>
    <property type="molecule type" value="Genomic_DNA"/>
</dbReference>
<protein>
    <submittedName>
        <fullName evidence="4">Lumazine-binding domain</fullName>
    </submittedName>
</protein>
<keyword evidence="1" id="KW-0732">Signal</keyword>
<organism evidence="3 5">
    <name type="scientific">Moraxella lacunata</name>
    <dbReference type="NCBI Taxonomy" id="477"/>
    <lineage>
        <taxon>Bacteria</taxon>
        <taxon>Pseudomonadati</taxon>
        <taxon>Pseudomonadota</taxon>
        <taxon>Gammaproteobacteria</taxon>
        <taxon>Moraxellales</taxon>
        <taxon>Moraxellaceae</taxon>
        <taxon>Moraxella</taxon>
    </lineage>
</organism>
<evidence type="ECO:0000256" key="1">
    <source>
        <dbReference type="SAM" id="SignalP"/>
    </source>
</evidence>
<name>A0A1V4GNA2_MORLA</name>
<dbReference type="Proteomes" id="UP000191025">
    <property type="component" value="Unassembled WGS sequence"/>
</dbReference>
<reference evidence="5" key="1">
    <citation type="submission" date="2017-03" db="EMBL/GenBank/DDBJ databases">
        <title>Draft genome sequence of Moraxella equi CCUG 4950T type strain.</title>
        <authorList>
            <person name="Salva-Serra F."/>
            <person name="Engstrom-Jakobsson H."/>
            <person name="Thorell K."/>
            <person name="Jaen-Luchoro D."/>
            <person name="Gonzales-Siles L."/>
            <person name="Karlsson R."/>
            <person name="Yazdan S."/>
            <person name="Boulund F."/>
            <person name="Johnning A."/>
            <person name="Engstrand L."/>
            <person name="Kristiansson E."/>
            <person name="Moore E."/>
        </authorList>
    </citation>
    <scope>NUCLEOTIDE SEQUENCE [LARGE SCALE GENOMIC DNA]</scope>
    <source>
        <strain evidence="5">CCUG 4441</strain>
    </source>
</reference>
<dbReference type="EMBL" id="UGQC01000001">
    <property type="protein sequence ID" value="STZ00416.1"/>
    <property type="molecule type" value="Genomic_DNA"/>
</dbReference>
<feature type="domain" description="DUF4878" evidence="2">
    <location>
        <begin position="19"/>
        <end position="133"/>
    </location>
</feature>
<evidence type="ECO:0000313" key="3">
    <source>
        <dbReference type="EMBL" id="OPH34139.1"/>
    </source>
</evidence>
<evidence type="ECO:0000313" key="6">
    <source>
        <dbReference type="Proteomes" id="UP000254107"/>
    </source>
</evidence>